<organism evidence="1 2">
    <name type="scientific">[Clostridium] symbiosum ATCC 14940</name>
    <dbReference type="NCBI Taxonomy" id="411472"/>
    <lineage>
        <taxon>Bacteria</taxon>
        <taxon>Bacillati</taxon>
        <taxon>Bacillota</taxon>
        <taxon>Clostridia</taxon>
        <taxon>Lachnospirales</taxon>
        <taxon>Lachnospiraceae</taxon>
        <taxon>Otoolea</taxon>
    </lineage>
</organism>
<sequence>MRFLEYETWRLKKDIDMEAYDKIIKDWFAFVVKNRQELFPEWVSAKYYRKTDRDGNPNGLFVMMFEYESLEGHHAYKERRKDWDGPYEAYKAVDPYQEFFELDSVTTEYLQPQEVESWFDFSM</sequence>
<gene>
    <name evidence="1" type="ORF">CLOSYM_01629</name>
</gene>
<dbReference type="AlphaFoldDB" id="A0ABC9TZN0"/>
<dbReference type="RefSeq" id="WP_021642494.1">
    <property type="nucleotide sequence ID" value="NZ_KE992937.1"/>
</dbReference>
<evidence type="ECO:0000313" key="2">
    <source>
        <dbReference type="Proteomes" id="UP000016491"/>
    </source>
</evidence>
<comment type="caution">
    <text evidence="1">The sequence shown here is derived from an EMBL/GenBank/DDBJ whole genome shotgun (WGS) entry which is preliminary data.</text>
</comment>
<protein>
    <recommendedName>
        <fullName evidence="3">ABM domain-containing protein</fullName>
    </recommendedName>
</protein>
<dbReference type="EMBL" id="AWSU01000126">
    <property type="protein sequence ID" value="ERI78202.1"/>
    <property type="molecule type" value="Genomic_DNA"/>
</dbReference>
<evidence type="ECO:0008006" key="3">
    <source>
        <dbReference type="Google" id="ProtNLM"/>
    </source>
</evidence>
<reference evidence="1 2" key="1">
    <citation type="submission" date="2013-07" db="EMBL/GenBank/DDBJ databases">
        <authorList>
            <person name="Weinstock G."/>
            <person name="Sodergren E."/>
            <person name="Wylie T."/>
            <person name="Fulton L."/>
            <person name="Fulton R."/>
            <person name="Fronick C."/>
            <person name="O'Laughlin M."/>
            <person name="Godfrey J."/>
            <person name="Miner T."/>
            <person name="Herter B."/>
            <person name="Appelbaum E."/>
            <person name="Cordes M."/>
            <person name="Lek S."/>
            <person name="Wollam A."/>
            <person name="Pepin K.H."/>
            <person name="Palsikar V.B."/>
            <person name="Mitreva M."/>
            <person name="Wilson R.K."/>
        </authorList>
    </citation>
    <scope>NUCLEOTIDE SEQUENCE [LARGE SCALE GENOMIC DNA]</scope>
    <source>
        <strain evidence="1 2">ATCC 14940</strain>
    </source>
</reference>
<accession>A0ABC9TZN0</accession>
<proteinExistence type="predicted"/>
<name>A0ABC9TZN0_CLOSY</name>
<evidence type="ECO:0000313" key="1">
    <source>
        <dbReference type="EMBL" id="ERI78202.1"/>
    </source>
</evidence>
<dbReference type="Proteomes" id="UP000016491">
    <property type="component" value="Unassembled WGS sequence"/>
</dbReference>